<evidence type="ECO:0000313" key="2">
    <source>
        <dbReference type="EMBL" id="QFQ31077.2"/>
    </source>
</evidence>
<accession>A0A5P8FNC1</accession>
<dbReference type="RefSeq" id="WP_123093524.1">
    <property type="nucleotide sequence ID" value="NZ_BAAAKD010000058.1"/>
</dbReference>
<dbReference type="AlphaFoldDB" id="A0A5P8FNC1"/>
<dbReference type="Pfam" id="PF04101">
    <property type="entry name" value="Glyco_tran_28_C"/>
    <property type="match status" value="1"/>
</dbReference>
<dbReference type="Proteomes" id="UP000271708">
    <property type="component" value="Chromosome"/>
</dbReference>
<dbReference type="GO" id="GO:0016758">
    <property type="term" value="F:hexosyltransferase activity"/>
    <property type="evidence" value="ECO:0007669"/>
    <property type="project" value="InterPro"/>
</dbReference>
<feature type="domain" description="Glycosyl transferase family 28 C-terminal" evidence="1">
    <location>
        <begin position="214"/>
        <end position="260"/>
    </location>
</feature>
<protein>
    <recommendedName>
        <fullName evidence="1">Glycosyl transferase family 28 C-terminal domain-containing protein</fullName>
    </recommendedName>
</protein>
<dbReference type="InterPro" id="IPR007235">
    <property type="entry name" value="Glyco_trans_28_C"/>
</dbReference>
<gene>
    <name evidence="2" type="ORF">EEW87_013310</name>
</gene>
<proteinExistence type="predicted"/>
<evidence type="ECO:0000313" key="3">
    <source>
        <dbReference type="Proteomes" id="UP000271708"/>
    </source>
</evidence>
<reference evidence="2 3" key="1">
    <citation type="submission" date="2019-09" db="EMBL/GenBank/DDBJ databases">
        <title>Complete Genome Sequence of Janibacter melonis M714 with both human health impact and industrial applications.</title>
        <authorList>
            <person name="Jin M."/>
            <person name="Zhao Q.R."/>
        </authorList>
    </citation>
    <scope>NUCLEOTIDE SEQUENCE [LARGE SCALE GENOMIC DNA]</scope>
    <source>
        <strain evidence="2 3">M714</strain>
    </source>
</reference>
<sequence length="324" mass="34529">MKVGIYVHHHGAGHLRRARSIAEELRARGAEVTLLGSRGDVDIALPRDDDGPPADLVGTTADGQLHWVPLRHEGLRERMAAVAAWVAQEDPAVMVVDVSVEVTAFVRLLGVPVVVVAQPGLRDDPAHELGCRLAEAIIAPWPSSVCPAPHLRRWEDKVAHVGGISALRPGPPVPREPLAVLLGGGDGWPDPALPEMVTSAVPDLRWQVVGGSSWVSDLGPLLQRACVVVSHAGQNAVADLAALEVPAVVVPQPRPFDEQDWMGLALAQGRYCVTVGAALAAHPEEVDWSHVVHAAQDFPTRWQDWGTDGAAERAAEVILRVGRG</sequence>
<dbReference type="Gene3D" id="3.40.50.2000">
    <property type="entry name" value="Glycogen Phosphorylase B"/>
    <property type="match status" value="1"/>
</dbReference>
<dbReference type="PANTHER" id="PTHR21015">
    <property type="entry name" value="UDP-N-ACETYLGLUCOSAMINE--N-ACETYLMURAMYL-(PENTAPEPTIDE) PYROPHOSPHORYL-UNDECAPRENOL N-ACETYLGLUCOSAMINE TRANSFERASE 1"/>
    <property type="match status" value="1"/>
</dbReference>
<dbReference type="KEGG" id="jme:EEW87_013310"/>
<dbReference type="PANTHER" id="PTHR21015:SF22">
    <property type="entry name" value="GLYCOSYLTRANSFERASE"/>
    <property type="match status" value="1"/>
</dbReference>
<name>A0A5P8FNC1_9MICO</name>
<dbReference type="EMBL" id="CP044548">
    <property type="protein sequence ID" value="QFQ31077.2"/>
    <property type="molecule type" value="Genomic_DNA"/>
</dbReference>
<evidence type="ECO:0000259" key="1">
    <source>
        <dbReference type="Pfam" id="PF04101"/>
    </source>
</evidence>
<dbReference type="SUPFAM" id="SSF53756">
    <property type="entry name" value="UDP-Glycosyltransferase/glycogen phosphorylase"/>
    <property type="match status" value="1"/>
</dbReference>
<dbReference type="GeneID" id="59162159"/>
<organism evidence="2 3">
    <name type="scientific">Janibacter melonis</name>
    <dbReference type="NCBI Taxonomy" id="262209"/>
    <lineage>
        <taxon>Bacteria</taxon>
        <taxon>Bacillati</taxon>
        <taxon>Actinomycetota</taxon>
        <taxon>Actinomycetes</taxon>
        <taxon>Micrococcales</taxon>
        <taxon>Intrasporangiaceae</taxon>
        <taxon>Janibacter</taxon>
    </lineage>
</organism>